<evidence type="ECO:0000256" key="3">
    <source>
        <dbReference type="ARBA" id="ARBA00022452"/>
    </source>
</evidence>
<dbReference type="GO" id="GO:0009279">
    <property type="term" value="C:cell outer membrane"/>
    <property type="evidence" value="ECO:0007669"/>
    <property type="project" value="UniProtKB-SubCell"/>
</dbReference>
<evidence type="ECO:0000256" key="7">
    <source>
        <dbReference type="PROSITE-ProRule" id="PRU01360"/>
    </source>
</evidence>
<evidence type="ECO:0000256" key="1">
    <source>
        <dbReference type="ARBA" id="ARBA00004571"/>
    </source>
</evidence>
<dbReference type="InterPro" id="IPR039426">
    <property type="entry name" value="TonB-dep_rcpt-like"/>
</dbReference>
<keyword evidence="2 7" id="KW-0813">Transport</keyword>
<name>A0A443YW02_9SPHI</name>
<accession>A0A443YW02</accession>
<dbReference type="SMART" id="SM00965">
    <property type="entry name" value="STN"/>
    <property type="match status" value="1"/>
</dbReference>
<dbReference type="Pfam" id="PF07715">
    <property type="entry name" value="Plug"/>
    <property type="match status" value="1"/>
</dbReference>
<dbReference type="Pfam" id="PF07660">
    <property type="entry name" value="STN"/>
    <property type="match status" value="1"/>
</dbReference>
<dbReference type="RefSeq" id="WP_113646668.1">
    <property type="nucleotide sequence ID" value="NZ_QMHN01000002.1"/>
</dbReference>
<dbReference type="InterPro" id="IPR023996">
    <property type="entry name" value="TonB-dep_OMP_SusC/RagA"/>
</dbReference>
<dbReference type="EMBL" id="SAYW01000002">
    <property type="protein sequence ID" value="RWU08143.1"/>
    <property type="molecule type" value="Genomic_DNA"/>
</dbReference>
<dbReference type="InterPro" id="IPR008969">
    <property type="entry name" value="CarboxyPept-like_regulatory"/>
</dbReference>
<dbReference type="SUPFAM" id="SSF56935">
    <property type="entry name" value="Porins"/>
    <property type="match status" value="1"/>
</dbReference>
<dbReference type="NCBIfam" id="TIGR04056">
    <property type="entry name" value="OMP_RagA_SusC"/>
    <property type="match status" value="1"/>
</dbReference>
<dbReference type="SUPFAM" id="SSF49464">
    <property type="entry name" value="Carboxypeptidase regulatory domain-like"/>
    <property type="match status" value="1"/>
</dbReference>
<keyword evidence="6 7" id="KW-0998">Cell outer membrane</keyword>
<dbReference type="InterPro" id="IPR023997">
    <property type="entry name" value="TonB-dep_OMP_SusC/RagA_CS"/>
</dbReference>
<dbReference type="Proteomes" id="UP000284120">
    <property type="component" value="Unassembled WGS sequence"/>
</dbReference>
<dbReference type="PROSITE" id="PS52016">
    <property type="entry name" value="TONB_DEPENDENT_REC_3"/>
    <property type="match status" value="1"/>
</dbReference>
<evidence type="ECO:0000256" key="4">
    <source>
        <dbReference type="ARBA" id="ARBA00022692"/>
    </source>
</evidence>
<proteinExistence type="inferred from homology"/>
<keyword evidence="11" id="KW-1185">Reference proteome</keyword>
<keyword evidence="3 7" id="KW-1134">Transmembrane beta strand</keyword>
<dbReference type="InterPro" id="IPR036942">
    <property type="entry name" value="Beta-barrel_TonB_sf"/>
</dbReference>
<dbReference type="Gene3D" id="2.170.130.10">
    <property type="entry name" value="TonB-dependent receptor, plug domain"/>
    <property type="match status" value="1"/>
</dbReference>
<comment type="similarity">
    <text evidence="7">Belongs to the TonB-dependent receptor family.</text>
</comment>
<comment type="caution">
    <text evidence="10">The sequence shown here is derived from an EMBL/GenBank/DDBJ whole genome shotgun (WGS) entry which is preliminary data.</text>
</comment>
<keyword evidence="8" id="KW-1133">Transmembrane helix</keyword>
<gene>
    <name evidence="10" type="ORF">DPV69_07115</name>
</gene>
<evidence type="ECO:0000259" key="9">
    <source>
        <dbReference type="SMART" id="SM00965"/>
    </source>
</evidence>
<evidence type="ECO:0000256" key="6">
    <source>
        <dbReference type="ARBA" id="ARBA00023237"/>
    </source>
</evidence>
<dbReference type="AlphaFoldDB" id="A0A443YW02"/>
<evidence type="ECO:0000313" key="11">
    <source>
        <dbReference type="Proteomes" id="UP000284120"/>
    </source>
</evidence>
<evidence type="ECO:0000313" key="10">
    <source>
        <dbReference type="EMBL" id="RWU08143.1"/>
    </source>
</evidence>
<keyword evidence="4 7" id="KW-0812">Transmembrane</keyword>
<feature type="domain" description="Secretin/TonB short N-terminal" evidence="9">
    <location>
        <begin position="84"/>
        <end position="135"/>
    </location>
</feature>
<evidence type="ECO:0000256" key="5">
    <source>
        <dbReference type="ARBA" id="ARBA00023136"/>
    </source>
</evidence>
<protein>
    <submittedName>
        <fullName evidence="10">SusC/RagA family TonB-linked outer membrane protein</fullName>
    </submittedName>
</protein>
<reference evidence="10 11" key="1">
    <citation type="submission" date="2018-06" db="EMBL/GenBank/DDBJ databases">
        <title>Pedobacter endophyticus sp. nov., an endophytic bacterium isolated from a leaf of Triticum aestivum.</title>
        <authorList>
            <person name="Zhang L."/>
        </authorList>
    </citation>
    <scope>NUCLEOTIDE SEQUENCE [LARGE SCALE GENOMIC DNA]</scope>
    <source>
        <strain evidence="10 11">CM134L-2</strain>
    </source>
</reference>
<dbReference type="Gene3D" id="2.60.40.1120">
    <property type="entry name" value="Carboxypeptidase-like, regulatory domain"/>
    <property type="match status" value="1"/>
</dbReference>
<dbReference type="NCBIfam" id="TIGR04057">
    <property type="entry name" value="SusC_RagA_signa"/>
    <property type="match status" value="1"/>
</dbReference>
<dbReference type="OrthoDB" id="9768177at2"/>
<dbReference type="Pfam" id="PF13715">
    <property type="entry name" value="CarbopepD_reg_2"/>
    <property type="match status" value="1"/>
</dbReference>
<dbReference type="InterPro" id="IPR037066">
    <property type="entry name" value="Plug_dom_sf"/>
</dbReference>
<sequence length="1120" mass="122366">MKLFTCGNACLFRCSRQVAYWLPKQVQNARLLKQIIMRAYLTAVVITLAFVNVSAGLRAQSVTLKVQNAKLVQVFSEIKKQTGYQFWYEDNILDNSKNVSLDLSNVSITTALETTLKNQSLEFTINDKTIVIREKEKNLFDRIIDVFALINVNGRVTDENNQSMAGATIKVKGTNKQAQTNRNGEFYLENVSEDAIIEITFLGYIKQELKARPNISVQMEPIPNELQQVTINKGYYSTTSELNTGSVSTVTASDLSRQPVSNPLMALHGKVTGLYLSQQSGVPGSPMTVRLRGLNSIANGNDPLFILDGVPFSSAGINNANVSSGGTSTSPFSTIGMENIESITVLKDADATAIYGSRGANGVILITTKKGKAGSTRVDANFNQGFGMAVNRYDLMDTQQYLEMRREAFANDNATIPSTAYDINGTWDQNSYTDWEKIFLGGTSTLTNASASVSGGTDLLQFLISGSYRNETAVNPGNFRNRKVGVHSNITNRSANGRFNSSLTLGYLRDNNLLPTLDYASQILLPPNTPSIYNPDGTLNWANSTWSNPFGPINNNYSSSAAENLSGALNLSYAVIDGLNISARLGYNRISTETHNVFPASGKNPANPIVPASRRHELGTRATASWIVEPAINYGRNIGKGKLEATIGATFQDTNYSGASFVGLGFNSDALMEDFGAAGTISSAPTQFGKYRYNALFARAGYTYRERYVINLTGRRDGSSRFGPGKRFGNFGAIGAAWLFAKEKGIIELLPILSSGKLRASYGITGNDQLSDYKYLSTYSSSGLTYQGISGLNATQLTNPDYSWENVKKLEAAIEFGLMKERMTLLAGWYRNRTGNQLVGYPLPSITGFTSVQANLPAVVQNQGWELEASGILVHQNGLQWTLGANISIPKNKLVSYPNLAASSYANRYIIGEPLFINQRYHLTGVDPQTGVYTFTDRNVDGSITSAFDRFPVFVGQRFFGGLSSEFSYKGIELSVLFQFVKQQGYDNNITSAPGRFVSGLGNVSQRLLDRWRKPGDVAAFQKYTPSTSSPAGAAYALYQLSDGIITDKSFVRMRNITLSYSLPKSMLKHIGIAGLKVYAQGQNLLTFTRYKGVDPEISALDLATPSMKMTTFGLQVSIN</sequence>
<dbReference type="Gene3D" id="2.40.170.20">
    <property type="entry name" value="TonB-dependent receptor, beta-barrel domain"/>
    <property type="match status" value="1"/>
</dbReference>
<keyword evidence="5 7" id="KW-0472">Membrane</keyword>
<dbReference type="InterPro" id="IPR012910">
    <property type="entry name" value="Plug_dom"/>
</dbReference>
<dbReference type="InterPro" id="IPR011662">
    <property type="entry name" value="Secretin/TonB_short_N"/>
</dbReference>
<evidence type="ECO:0000256" key="8">
    <source>
        <dbReference type="SAM" id="Phobius"/>
    </source>
</evidence>
<evidence type="ECO:0000256" key="2">
    <source>
        <dbReference type="ARBA" id="ARBA00022448"/>
    </source>
</evidence>
<feature type="transmembrane region" description="Helical" evidence="8">
    <location>
        <begin position="39"/>
        <end position="57"/>
    </location>
</feature>
<organism evidence="10 11">
    <name type="scientific">Pedobacter chitinilyticus</name>
    <dbReference type="NCBI Taxonomy" id="2233776"/>
    <lineage>
        <taxon>Bacteria</taxon>
        <taxon>Pseudomonadati</taxon>
        <taxon>Bacteroidota</taxon>
        <taxon>Sphingobacteriia</taxon>
        <taxon>Sphingobacteriales</taxon>
        <taxon>Sphingobacteriaceae</taxon>
        <taxon>Pedobacter</taxon>
    </lineage>
</organism>
<comment type="subcellular location">
    <subcellularLocation>
        <location evidence="1 7">Cell outer membrane</location>
        <topology evidence="1 7">Multi-pass membrane protein</topology>
    </subcellularLocation>
</comment>